<dbReference type="Proteomes" id="UP000664169">
    <property type="component" value="Unassembled WGS sequence"/>
</dbReference>
<dbReference type="AlphaFoldDB" id="A0A8H3I4R0"/>
<comment type="caution">
    <text evidence="2">The sequence shown here is derived from an EMBL/GenBank/DDBJ whole genome shotgun (WGS) entry which is preliminary data.</text>
</comment>
<proteinExistence type="predicted"/>
<name>A0A8H3I4R0_9LECA</name>
<organism evidence="2 3">
    <name type="scientific">Gomphillus americanus</name>
    <dbReference type="NCBI Taxonomy" id="1940652"/>
    <lineage>
        <taxon>Eukaryota</taxon>
        <taxon>Fungi</taxon>
        <taxon>Dikarya</taxon>
        <taxon>Ascomycota</taxon>
        <taxon>Pezizomycotina</taxon>
        <taxon>Lecanoromycetes</taxon>
        <taxon>OSLEUM clade</taxon>
        <taxon>Ostropomycetidae</taxon>
        <taxon>Ostropales</taxon>
        <taxon>Graphidaceae</taxon>
        <taxon>Gomphilloideae</taxon>
        <taxon>Gomphillus</taxon>
    </lineage>
</organism>
<feature type="signal peptide" evidence="1">
    <location>
        <begin position="1"/>
        <end position="18"/>
    </location>
</feature>
<accession>A0A8H3I4R0</accession>
<gene>
    <name evidence="2" type="ORF">GOMPHAMPRED_000151</name>
</gene>
<feature type="chain" id="PRO_5034008690" evidence="1">
    <location>
        <begin position="19"/>
        <end position="131"/>
    </location>
</feature>
<evidence type="ECO:0000313" key="3">
    <source>
        <dbReference type="Proteomes" id="UP000664169"/>
    </source>
</evidence>
<keyword evidence="1" id="KW-0732">Signal</keyword>
<sequence>MRSSGLFATTLLLATSSAQYFSYDDFSDDFNLNARDEQYGLDMDDLLELYSREADMDIEADLFGFDTRNEEIAAGPGKETMVSIQDTICVVNKKIESGGKCKGQKAVGIVKAQAKLPPNTSLTVSVSGGTK</sequence>
<keyword evidence="3" id="KW-1185">Reference proteome</keyword>
<evidence type="ECO:0000313" key="2">
    <source>
        <dbReference type="EMBL" id="CAF9903245.1"/>
    </source>
</evidence>
<evidence type="ECO:0000256" key="1">
    <source>
        <dbReference type="SAM" id="SignalP"/>
    </source>
</evidence>
<reference evidence="2" key="1">
    <citation type="submission" date="2021-03" db="EMBL/GenBank/DDBJ databases">
        <authorList>
            <person name="Tagirdzhanova G."/>
        </authorList>
    </citation>
    <scope>NUCLEOTIDE SEQUENCE</scope>
</reference>
<dbReference type="EMBL" id="CAJPDQ010000001">
    <property type="protein sequence ID" value="CAF9903245.1"/>
    <property type="molecule type" value="Genomic_DNA"/>
</dbReference>
<protein>
    <submittedName>
        <fullName evidence="2">Uncharacterized protein</fullName>
    </submittedName>
</protein>